<name>A0ABU1ZPE9_9BURK</name>
<organism evidence="2 3">
    <name type="scientific">Rhodoferax saidenbachensis</name>
    <dbReference type="NCBI Taxonomy" id="1484693"/>
    <lineage>
        <taxon>Bacteria</taxon>
        <taxon>Pseudomonadati</taxon>
        <taxon>Pseudomonadota</taxon>
        <taxon>Betaproteobacteria</taxon>
        <taxon>Burkholderiales</taxon>
        <taxon>Comamonadaceae</taxon>
        <taxon>Rhodoferax</taxon>
    </lineage>
</organism>
<feature type="transmembrane region" description="Helical" evidence="1">
    <location>
        <begin position="37"/>
        <end position="55"/>
    </location>
</feature>
<dbReference type="RefSeq" id="WP_310343655.1">
    <property type="nucleotide sequence ID" value="NZ_JAVDXO010000006.1"/>
</dbReference>
<dbReference type="EMBL" id="JAVDXO010000006">
    <property type="protein sequence ID" value="MDR7307408.1"/>
    <property type="molecule type" value="Genomic_DNA"/>
</dbReference>
<keyword evidence="1" id="KW-0472">Membrane</keyword>
<proteinExistence type="predicted"/>
<evidence type="ECO:0000256" key="1">
    <source>
        <dbReference type="SAM" id="Phobius"/>
    </source>
</evidence>
<keyword evidence="1" id="KW-1133">Transmembrane helix</keyword>
<comment type="caution">
    <text evidence="2">The sequence shown here is derived from an EMBL/GenBank/DDBJ whole genome shotgun (WGS) entry which is preliminary data.</text>
</comment>
<keyword evidence="1" id="KW-0812">Transmembrane</keyword>
<evidence type="ECO:0000313" key="3">
    <source>
        <dbReference type="Proteomes" id="UP001268089"/>
    </source>
</evidence>
<protein>
    <submittedName>
        <fullName evidence="2">Uncharacterized protein</fullName>
    </submittedName>
</protein>
<evidence type="ECO:0000313" key="2">
    <source>
        <dbReference type="EMBL" id="MDR7307408.1"/>
    </source>
</evidence>
<dbReference type="Proteomes" id="UP001268089">
    <property type="component" value="Unassembled WGS sequence"/>
</dbReference>
<reference evidence="2 3" key="1">
    <citation type="submission" date="2023-07" db="EMBL/GenBank/DDBJ databases">
        <title>Sorghum-associated microbial communities from plants grown in Nebraska, USA.</title>
        <authorList>
            <person name="Schachtman D."/>
        </authorList>
    </citation>
    <scope>NUCLEOTIDE SEQUENCE [LARGE SCALE GENOMIC DNA]</scope>
    <source>
        <strain evidence="2 3">BE308</strain>
    </source>
</reference>
<feature type="transmembrane region" description="Helical" evidence="1">
    <location>
        <begin position="6"/>
        <end position="25"/>
    </location>
</feature>
<keyword evidence="3" id="KW-1185">Reference proteome</keyword>
<accession>A0ABU1ZPE9</accession>
<sequence length="244" mass="26211">MAYASVLVLAAINCAILFFVSLLAVGGDGSSDGIKTIWLLGYVWIALFTIAALVLCARKRGPSGVLVAASTLPTAYVASVLATALGASMVYLKPSSLEFTAACKNSVAQFLAPSSEPVHTLAYEWGRKHPIDINYFRIAANDYVSAIETRNPPYPPGITLVENNPETADVLVSFKYPIGEEELSQAFSRQGLVGYELTVLDQRDNRTLARLRYFTDLSNNKACGPTVDGVLSIRAFVLKAIGAQ</sequence>
<gene>
    <name evidence="2" type="ORF">J2X15_002695</name>
</gene>